<accession>A0ABY4U1S4</accession>
<gene>
    <name evidence="1" type="ORF">NBT09_00065</name>
</gene>
<organism evidence="1 2">
    <name type="scientific">Rickettsia conorii subsp. raoultii</name>
    <dbReference type="NCBI Taxonomy" id="369822"/>
    <lineage>
        <taxon>Bacteria</taxon>
        <taxon>Pseudomonadati</taxon>
        <taxon>Pseudomonadota</taxon>
        <taxon>Alphaproteobacteria</taxon>
        <taxon>Rickettsiales</taxon>
        <taxon>Rickettsiaceae</taxon>
        <taxon>Rickettsieae</taxon>
        <taxon>Rickettsia</taxon>
        <taxon>spotted fever group</taxon>
    </lineage>
</organism>
<evidence type="ECO:0000313" key="1">
    <source>
        <dbReference type="EMBL" id="URW77821.1"/>
    </source>
</evidence>
<reference evidence="1" key="1">
    <citation type="submission" date="2022-05" db="EMBL/GenBank/DDBJ databases">
        <title>Tracking Rickettsia raoultii infection dynamics in vivo by bioorthogonal metabolic labeling.</title>
        <authorList>
            <person name="Zhu D.-Y."/>
            <person name="Jia N."/>
            <person name="Li C."/>
            <person name="Zhang M.-Z."/>
            <person name="Liu H.-B."/>
            <person name="Cao W.-C."/>
        </authorList>
    </citation>
    <scope>NUCLEOTIDE SEQUENCE</scope>
    <source>
        <strain evidence="1">BIME</strain>
    </source>
</reference>
<proteinExistence type="predicted"/>
<dbReference type="Proteomes" id="UP001056268">
    <property type="component" value="Chromosome"/>
</dbReference>
<evidence type="ECO:0000313" key="2">
    <source>
        <dbReference type="Proteomes" id="UP001056268"/>
    </source>
</evidence>
<dbReference type="RefSeq" id="WP_250719804.1">
    <property type="nucleotide sequence ID" value="NZ_CP098324.1"/>
</dbReference>
<evidence type="ECO:0008006" key="3">
    <source>
        <dbReference type="Google" id="ProtNLM"/>
    </source>
</evidence>
<dbReference type="Gene3D" id="3.80.10.10">
    <property type="entry name" value="Ribonuclease Inhibitor"/>
    <property type="match status" value="1"/>
</dbReference>
<dbReference type="EMBL" id="CP098324">
    <property type="protein sequence ID" value="URW77821.1"/>
    <property type="molecule type" value="Genomic_DNA"/>
</dbReference>
<protein>
    <recommendedName>
        <fullName evidence="3">Acyl-[acyl-carrier-protein]--UDP-N-acetylglucosamine O-acyltransferase</fullName>
    </recommendedName>
</protein>
<keyword evidence="2" id="KW-1185">Reference proteome</keyword>
<name>A0ABY4U1S4_RICCR</name>
<sequence>MYHNQPVFAAAGYSKIPEDALNGLFNALQGDATIKYLSTDSFLWSLKSIKLFAEFFKALLCRITDISFINALNNVNKIDVLLDTLRVKGTIENIKLAHNYLRDKGLDRLINNLFKKSIKTLELQNTNIRLDNGIINNFIKFLKESNIEALDISSNPITQENLIKLLEDINETKISDLDISGMFFDNNNVPA</sequence>
<dbReference type="InterPro" id="IPR032675">
    <property type="entry name" value="LRR_dom_sf"/>
</dbReference>
<dbReference type="SUPFAM" id="SSF52047">
    <property type="entry name" value="RNI-like"/>
    <property type="match status" value="1"/>
</dbReference>